<proteinExistence type="inferred from homology"/>
<keyword evidence="1 3" id="KW-0547">Nucleotide-binding</keyword>
<dbReference type="InterPro" id="IPR017441">
    <property type="entry name" value="Protein_kinase_ATP_BS"/>
</dbReference>
<dbReference type="AlphaFoldDB" id="A0A5J4W9G6"/>
<dbReference type="CDD" id="cd14014">
    <property type="entry name" value="STKc_PknB_like"/>
    <property type="match status" value="1"/>
</dbReference>
<sequence>MKNEELKAHLLQQIIDQQTGQNSQEQKVQDTLEDTSSDNSQHSEFVDYEDILRQSEFVPIRPLGHGAFGMVYLVYDRQYGIVAVKIIKKEKFDIRELEAAEIIRNETWGCPFIMNHKYQEQYKSYQILITEYSNMNTLNLFAKQPQISLPSYILRALMKQILEGMRVFHEIGLVHRDIKCDNILLHCPSGTGRVYAKISDFGFAKKEDIMHEQTYHAGTIPYMSPEQFLEKTLITQKVDIYALGITFYIIIVHKFPVNKKDIKEQGEKLAQLKYIERPSEIKDNHLWDLLSKMLEFDPNQRITAAQALLHPYFTSPEALADISSEQI</sequence>
<comment type="caution">
    <text evidence="7">The sequence shown here is derived from an EMBL/GenBank/DDBJ whole genome shotgun (WGS) entry which is preliminary data.</text>
</comment>
<protein>
    <recommendedName>
        <fullName evidence="6">Protein kinase domain-containing protein</fullName>
    </recommendedName>
</protein>
<evidence type="ECO:0000256" key="5">
    <source>
        <dbReference type="SAM" id="MobiDB-lite"/>
    </source>
</evidence>
<dbReference type="PROSITE" id="PS00108">
    <property type="entry name" value="PROTEIN_KINASE_ST"/>
    <property type="match status" value="1"/>
</dbReference>
<feature type="region of interest" description="Disordered" evidence="5">
    <location>
        <begin position="18"/>
        <end position="41"/>
    </location>
</feature>
<feature type="domain" description="Protein kinase" evidence="6">
    <location>
        <begin position="57"/>
        <end position="313"/>
    </location>
</feature>
<dbReference type="GO" id="GO:0004674">
    <property type="term" value="F:protein serine/threonine kinase activity"/>
    <property type="evidence" value="ECO:0007669"/>
    <property type="project" value="UniProtKB-KW"/>
</dbReference>
<accession>A0A5J4W9G6</accession>
<dbReference type="InterPro" id="IPR000719">
    <property type="entry name" value="Prot_kinase_dom"/>
</dbReference>
<dbReference type="Proteomes" id="UP000324800">
    <property type="component" value="Unassembled WGS sequence"/>
</dbReference>
<dbReference type="SMART" id="SM00220">
    <property type="entry name" value="S_TKc"/>
    <property type="match status" value="1"/>
</dbReference>
<evidence type="ECO:0000256" key="3">
    <source>
        <dbReference type="PROSITE-ProRule" id="PRU10141"/>
    </source>
</evidence>
<dbReference type="Gene3D" id="3.30.200.20">
    <property type="entry name" value="Phosphorylase Kinase, domain 1"/>
    <property type="match status" value="1"/>
</dbReference>
<dbReference type="GO" id="GO:0044773">
    <property type="term" value="P:mitotic DNA damage checkpoint signaling"/>
    <property type="evidence" value="ECO:0007669"/>
    <property type="project" value="TreeGrafter"/>
</dbReference>
<evidence type="ECO:0000313" key="8">
    <source>
        <dbReference type="Proteomes" id="UP000324800"/>
    </source>
</evidence>
<dbReference type="PANTHER" id="PTHR44167:SF24">
    <property type="entry name" value="SERINE_THREONINE-PROTEIN KINASE CHK2"/>
    <property type="match status" value="1"/>
</dbReference>
<dbReference type="Gene3D" id="1.10.510.10">
    <property type="entry name" value="Transferase(Phosphotransferase) domain 1"/>
    <property type="match status" value="1"/>
</dbReference>
<dbReference type="SUPFAM" id="SSF56112">
    <property type="entry name" value="Protein kinase-like (PK-like)"/>
    <property type="match status" value="1"/>
</dbReference>
<dbReference type="PANTHER" id="PTHR44167">
    <property type="entry name" value="OVARIAN-SPECIFIC SERINE/THREONINE-PROTEIN KINASE LOK-RELATED"/>
    <property type="match status" value="1"/>
</dbReference>
<evidence type="ECO:0000256" key="4">
    <source>
        <dbReference type="RuleBase" id="RU000304"/>
    </source>
</evidence>
<keyword evidence="4" id="KW-0418">Kinase</keyword>
<evidence type="ECO:0000256" key="1">
    <source>
        <dbReference type="ARBA" id="ARBA00022741"/>
    </source>
</evidence>
<dbReference type="PROSITE" id="PS00107">
    <property type="entry name" value="PROTEIN_KINASE_ATP"/>
    <property type="match status" value="1"/>
</dbReference>
<dbReference type="Pfam" id="PF00069">
    <property type="entry name" value="Pkinase"/>
    <property type="match status" value="1"/>
</dbReference>
<dbReference type="GO" id="GO:0005634">
    <property type="term" value="C:nucleus"/>
    <property type="evidence" value="ECO:0007669"/>
    <property type="project" value="TreeGrafter"/>
</dbReference>
<name>A0A5J4W9G6_9EUKA</name>
<gene>
    <name evidence="7" type="ORF">EZS28_012966</name>
</gene>
<dbReference type="InterPro" id="IPR008271">
    <property type="entry name" value="Ser/Thr_kinase_AS"/>
</dbReference>
<dbReference type="PROSITE" id="PS50011">
    <property type="entry name" value="PROTEIN_KINASE_DOM"/>
    <property type="match status" value="1"/>
</dbReference>
<comment type="similarity">
    <text evidence="4">Belongs to the protein kinase superfamily.</text>
</comment>
<keyword evidence="2 3" id="KW-0067">ATP-binding</keyword>
<dbReference type="InterPro" id="IPR011009">
    <property type="entry name" value="Kinase-like_dom_sf"/>
</dbReference>
<evidence type="ECO:0000313" key="7">
    <source>
        <dbReference type="EMBL" id="KAA6391510.1"/>
    </source>
</evidence>
<evidence type="ECO:0000259" key="6">
    <source>
        <dbReference type="PROSITE" id="PS50011"/>
    </source>
</evidence>
<dbReference type="EMBL" id="SNRW01002858">
    <property type="protein sequence ID" value="KAA6391510.1"/>
    <property type="molecule type" value="Genomic_DNA"/>
</dbReference>
<feature type="binding site" evidence="3">
    <location>
        <position position="89"/>
    </location>
    <ligand>
        <name>ATP</name>
        <dbReference type="ChEBI" id="CHEBI:30616"/>
    </ligand>
</feature>
<reference evidence="7 8" key="1">
    <citation type="submission" date="2019-03" db="EMBL/GenBank/DDBJ databases">
        <title>Single cell metagenomics reveals metabolic interactions within the superorganism composed of flagellate Streblomastix strix and complex community of Bacteroidetes bacteria on its surface.</title>
        <authorList>
            <person name="Treitli S.C."/>
            <person name="Kolisko M."/>
            <person name="Husnik F."/>
            <person name="Keeling P."/>
            <person name="Hampl V."/>
        </authorList>
    </citation>
    <scope>NUCLEOTIDE SEQUENCE [LARGE SCALE GENOMIC DNA]</scope>
    <source>
        <strain evidence="7">ST1C</strain>
    </source>
</reference>
<evidence type="ECO:0000256" key="2">
    <source>
        <dbReference type="ARBA" id="ARBA00022840"/>
    </source>
</evidence>
<keyword evidence="4" id="KW-0808">Transferase</keyword>
<organism evidence="7 8">
    <name type="scientific">Streblomastix strix</name>
    <dbReference type="NCBI Taxonomy" id="222440"/>
    <lineage>
        <taxon>Eukaryota</taxon>
        <taxon>Metamonada</taxon>
        <taxon>Preaxostyla</taxon>
        <taxon>Oxymonadida</taxon>
        <taxon>Streblomastigidae</taxon>
        <taxon>Streblomastix</taxon>
    </lineage>
</organism>
<dbReference type="OrthoDB" id="296674at2759"/>
<keyword evidence="4" id="KW-0723">Serine/threonine-protein kinase</keyword>
<dbReference type="GO" id="GO:0005524">
    <property type="term" value="F:ATP binding"/>
    <property type="evidence" value="ECO:0007669"/>
    <property type="project" value="UniProtKB-UniRule"/>
</dbReference>